<gene>
    <name evidence="2" type="ORF">ACFOYY_23895</name>
</gene>
<keyword evidence="1" id="KW-0812">Transmembrane</keyword>
<name>A0ABV8F6C6_9ACTN</name>
<proteinExistence type="predicted"/>
<dbReference type="Proteomes" id="UP001595698">
    <property type="component" value="Unassembled WGS sequence"/>
</dbReference>
<accession>A0ABV8F6C6</accession>
<dbReference type="RefSeq" id="WP_386192160.1">
    <property type="nucleotide sequence ID" value="NZ_JBHSBC010000023.1"/>
</dbReference>
<evidence type="ECO:0000313" key="2">
    <source>
        <dbReference type="EMBL" id="MFC3983195.1"/>
    </source>
</evidence>
<evidence type="ECO:0000313" key="3">
    <source>
        <dbReference type="Proteomes" id="UP001595698"/>
    </source>
</evidence>
<feature type="transmembrane region" description="Helical" evidence="1">
    <location>
        <begin position="31"/>
        <end position="57"/>
    </location>
</feature>
<comment type="caution">
    <text evidence="2">The sequence shown here is derived from an EMBL/GenBank/DDBJ whole genome shotgun (WGS) entry which is preliminary data.</text>
</comment>
<organism evidence="2 3">
    <name type="scientific">Streptosporangium jomthongense</name>
    <dbReference type="NCBI Taxonomy" id="1193683"/>
    <lineage>
        <taxon>Bacteria</taxon>
        <taxon>Bacillati</taxon>
        <taxon>Actinomycetota</taxon>
        <taxon>Actinomycetes</taxon>
        <taxon>Streptosporangiales</taxon>
        <taxon>Streptosporangiaceae</taxon>
        <taxon>Streptosporangium</taxon>
    </lineage>
</organism>
<keyword evidence="3" id="KW-1185">Reference proteome</keyword>
<keyword evidence="1" id="KW-1133">Transmembrane helix</keyword>
<reference evidence="3" key="1">
    <citation type="journal article" date="2019" name="Int. J. Syst. Evol. Microbiol.">
        <title>The Global Catalogue of Microorganisms (GCM) 10K type strain sequencing project: providing services to taxonomists for standard genome sequencing and annotation.</title>
        <authorList>
            <consortium name="The Broad Institute Genomics Platform"/>
            <consortium name="The Broad Institute Genome Sequencing Center for Infectious Disease"/>
            <person name="Wu L."/>
            <person name="Ma J."/>
        </authorList>
    </citation>
    <scope>NUCLEOTIDE SEQUENCE [LARGE SCALE GENOMIC DNA]</scope>
    <source>
        <strain evidence="3">TBRC 7912</strain>
    </source>
</reference>
<evidence type="ECO:0000256" key="1">
    <source>
        <dbReference type="SAM" id="Phobius"/>
    </source>
</evidence>
<protein>
    <submittedName>
        <fullName evidence="2">Uncharacterized protein</fullName>
    </submittedName>
</protein>
<sequence>MSVRPPRVVYVITDAPPRPLHERVRDLCLSVLAWLLMALAVLGQALGLLIGALDALIAARLGTRRIAYLARLLCQAIRDSRSHRFGEDDDL</sequence>
<dbReference type="EMBL" id="JBHSBC010000023">
    <property type="protein sequence ID" value="MFC3983195.1"/>
    <property type="molecule type" value="Genomic_DNA"/>
</dbReference>
<keyword evidence="1" id="KW-0472">Membrane</keyword>